<evidence type="ECO:0000256" key="4">
    <source>
        <dbReference type="ARBA" id="ARBA00014389"/>
    </source>
</evidence>
<keyword evidence="5" id="KW-1139">Helical capsid protein</keyword>
<evidence type="ECO:0000256" key="5">
    <source>
        <dbReference type="ARBA" id="ARBA00022497"/>
    </source>
</evidence>
<evidence type="ECO:0000256" key="9">
    <source>
        <dbReference type="ARBA" id="ARBA00023086"/>
    </source>
</evidence>
<protein>
    <recommendedName>
        <fullName evidence="4">Nucleoprotein</fullName>
    </recommendedName>
    <alternativeName>
        <fullName evidence="11">Nucleocapsid protein</fullName>
    </alternativeName>
</protein>
<evidence type="ECO:0000256" key="8">
    <source>
        <dbReference type="ARBA" id="ARBA00022884"/>
    </source>
</evidence>
<organismHost>
    <name type="scientific">Rhipicephalus geigyi</name>
    <dbReference type="NCBI Taxonomy" id="136141"/>
</organismHost>
<organismHost>
    <name type="scientific">Hyalomma truncatum</name>
    <dbReference type="NCBI Taxonomy" id="72855"/>
</organismHost>
<keyword evidence="10" id="KW-0687">Ribonucleoprotein</keyword>
<comment type="function">
    <text evidence="12">Binds dsRNA and ssRNA and probably participates in the packaging of viral genome. In the dsRNA binding mode, the nucleocapsid protein specifically binds to the vRNA panhandle secondary structure formed at the termini of viral genome. Does not discriminate between viral and nonviral RNAs through ssRNA binding mode. Displays dsDNA endonuclease activity that is sequence non-specific.</text>
</comment>
<evidence type="ECO:0000256" key="11">
    <source>
        <dbReference type="ARBA" id="ARBA00033344"/>
    </source>
</evidence>
<dbReference type="GO" id="GO:0003723">
    <property type="term" value="F:RNA binding"/>
    <property type="evidence" value="ECO:0007669"/>
    <property type="project" value="UniProtKB-KW"/>
</dbReference>
<evidence type="ECO:0000256" key="10">
    <source>
        <dbReference type="ARBA" id="ARBA00023274"/>
    </source>
</evidence>
<organismHost>
    <name type="scientific">Rhipicephalus annulatus</name>
    <dbReference type="NCBI Taxonomy" id="34611"/>
</organismHost>
<evidence type="ECO:0000256" key="13">
    <source>
        <dbReference type="ARBA" id="ARBA00046354"/>
    </source>
</evidence>
<dbReference type="Gene3D" id="1.20.58.1110">
    <property type="match status" value="1"/>
</dbReference>
<evidence type="ECO:0000256" key="1">
    <source>
        <dbReference type="ARBA" id="ARBA00001936"/>
    </source>
</evidence>
<dbReference type="GO" id="GO:1990904">
    <property type="term" value="C:ribonucleoprotein complex"/>
    <property type="evidence" value="ECO:0007669"/>
    <property type="project" value="UniProtKB-KW"/>
</dbReference>
<comment type="similarity">
    <text evidence="3">Belongs to the nairovirus nucleocapsid protein family.</text>
</comment>
<name>A0A191KW88_DUGBV</name>
<sequence length="483" mass="53956">MENQIKANNKKEFDEWFKPFSEKLQLRSNLTNSASLCDRVPDLALAEMKMALATDDKEKDSIFSNALVEATRFCAPIYECAWTCSTGVVQKSLSWFDKNKDFIKLWDAKYMDLRKGIPEPEQLVSYQQAAQKWRKDVGYEINQFTRSLTHPVVAEYKVPGEIAVDVKEMLSDMIRRRNVLLNGDGENAGKKGPISREHVSWGRELAGGKFQVVFNPPWGDINKCGKSGIPLAATAMVKVAELDGSKKLEDIRQALLDLKKWVEDNKDALEDGKGNELVQTMTKHLAQAVELSKKSNALRAQGAQIDTPFSAFYWAWSAGVKPETFFTLSQFLFEMGQNARGGKKMIKALTSTPLRWGKGLINLFADDDFLGNRLYMHPAVLTPGRMSEMGACFGVIPVASPEDAILGSGHSKNILNFKIDTSVQNPCASTIVQLYRIQKSGFDLESLEVVSTEHLLHQSFVGKRCPTQNAYKVRGNATNVNII</sequence>
<organism evidence="14">
    <name type="scientific">Dugbe virus</name>
    <dbReference type="NCBI Taxonomy" id="3052514"/>
    <lineage>
        <taxon>Viruses</taxon>
        <taxon>Riboviria</taxon>
        <taxon>Orthornavirae</taxon>
        <taxon>Negarnaviricota</taxon>
        <taxon>Polyploviricotina</taxon>
        <taxon>Bunyaviricetes</taxon>
        <taxon>Hareavirales</taxon>
        <taxon>Nairoviridae</taxon>
        <taxon>Orthonairovirus</taxon>
    </lineage>
</organism>
<dbReference type="GO" id="GO:0019029">
    <property type="term" value="C:helical viral capsid"/>
    <property type="evidence" value="ECO:0007669"/>
    <property type="project" value="UniProtKB-KW"/>
</dbReference>
<comment type="subcellular location">
    <subcellularLocation>
        <location evidence="2">Virion</location>
    </subcellularLocation>
</comment>
<proteinExistence type="inferred from homology"/>
<organismHost>
    <name type="scientific">Amblyomma variegatum</name>
    <name type="common">Tropical bont tick</name>
    <dbReference type="NCBI Taxonomy" id="34610"/>
</organismHost>
<accession>A0A191KW88</accession>
<keyword evidence="8" id="KW-0694">RNA-binding</keyword>
<evidence type="ECO:0000256" key="7">
    <source>
        <dbReference type="ARBA" id="ARBA00022844"/>
    </source>
</evidence>
<comment type="cofactor">
    <cofactor evidence="1">
        <name>Mn(2+)</name>
        <dbReference type="ChEBI" id="CHEBI:29035"/>
    </cofactor>
</comment>
<evidence type="ECO:0000256" key="6">
    <source>
        <dbReference type="ARBA" id="ARBA00022561"/>
    </source>
</evidence>
<organismHost>
    <name type="scientific">Hyalomma rufipes</name>
    <name type="common">Tick</name>
    <name type="synonym">Hyalomma marginatum rufipes</name>
    <dbReference type="NCBI Taxonomy" id="72862"/>
</organismHost>
<organismHost>
    <name type="scientific">Homo sapiens</name>
    <name type="common">Human</name>
    <dbReference type="NCBI Taxonomy" id="9606"/>
</organismHost>
<dbReference type="InterPro" id="IPR003486">
    <property type="entry name" value="Nairo_nucleocap"/>
</dbReference>
<keyword evidence="7" id="KW-0946">Virion</keyword>
<evidence type="ECO:0000256" key="12">
    <source>
        <dbReference type="ARBA" id="ARBA00046210"/>
    </source>
</evidence>
<keyword evidence="9 14" id="KW-0543">Viral nucleoprotein</keyword>
<organismHost>
    <name type="scientific">Rhipicephalus</name>
    <dbReference type="NCBI Taxonomy" id="34630"/>
</organismHost>
<keyword evidence="6" id="KW-0167">Capsid protein</keyword>
<comment type="subunit">
    <text evidence="13">Probable homooligomer; forms a double superhelical polymer. Monomer.</text>
</comment>
<dbReference type="PIRSF" id="PIRSF003950">
    <property type="entry name" value="N_NairoV"/>
    <property type="match status" value="1"/>
</dbReference>
<evidence type="ECO:0000256" key="2">
    <source>
        <dbReference type="ARBA" id="ARBA00004328"/>
    </source>
</evidence>
<reference evidence="14" key="1">
    <citation type="journal article" date="2016" name="Viruses">
        <title>Genomic Characterization of the Genus Nairovirus (Family Bunyaviridae).</title>
        <authorList>
            <person name="Kuhn J.H."/>
            <person name="Wiley M.R."/>
            <person name="Rodriguez S.E."/>
            <person name="Bao Y."/>
            <person name="Prieto K."/>
            <person name="Travassos da Rosa A.P."/>
            <person name="Guzman H."/>
            <person name="Savji N."/>
            <person name="Ladner J.T."/>
            <person name="Tesh R.B."/>
            <person name="Wada J."/>
            <person name="Jahrling P.B."/>
            <person name="Bente D.A."/>
            <person name="Palacios G."/>
        </authorList>
    </citation>
    <scope>NUCLEOTIDE SEQUENCE</scope>
    <source>
        <strain evidence="14">Ib Ar 1792</strain>
    </source>
</reference>
<dbReference type="GO" id="GO:0019013">
    <property type="term" value="C:viral nucleocapsid"/>
    <property type="evidence" value="ECO:0007669"/>
    <property type="project" value="UniProtKB-KW"/>
</dbReference>
<dbReference type="Pfam" id="PF02477">
    <property type="entry name" value="Nairo_nucleo"/>
    <property type="match status" value="1"/>
</dbReference>
<evidence type="ECO:0000313" key="14">
    <source>
        <dbReference type="EMBL" id="AMT75394.1"/>
    </source>
</evidence>
<organismHost>
    <name type="scientific">Rhipicephalus decoloratus</name>
    <name type="common">African blue tick</name>
    <name type="synonym">Boophilus decoloratus</name>
    <dbReference type="NCBI Taxonomy" id="60189"/>
</organismHost>
<evidence type="ECO:0000256" key="3">
    <source>
        <dbReference type="ARBA" id="ARBA00009355"/>
    </source>
</evidence>
<dbReference type="EMBL" id="KU925457">
    <property type="protein sequence ID" value="AMT75394.1"/>
    <property type="molecule type" value="Viral_cRNA"/>
</dbReference>